<dbReference type="SUPFAM" id="SSF53335">
    <property type="entry name" value="S-adenosyl-L-methionine-dependent methyltransferases"/>
    <property type="match status" value="1"/>
</dbReference>
<dbReference type="InterPro" id="IPR029063">
    <property type="entry name" value="SAM-dependent_MTases_sf"/>
</dbReference>
<dbReference type="InterPro" id="IPR036390">
    <property type="entry name" value="WH_DNA-bd_sf"/>
</dbReference>
<dbReference type="PANTHER" id="PTHR43712:SF2">
    <property type="entry name" value="O-METHYLTRANSFERASE CICE"/>
    <property type="match status" value="1"/>
</dbReference>
<dbReference type="Pfam" id="PF08100">
    <property type="entry name" value="Dimerisation"/>
    <property type="match status" value="1"/>
</dbReference>
<dbReference type="GO" id="GO:0046983">
    <property type="term" value="F:protein dimerization activity"/>
    <property type="evidence" value="ECO:0007669"/>
    <property type="project" value="InterPro"/>
</dbReference>
<comment type="caution">
    <text evidence="6">The sequence shown here is derived from an EMBL/GenBank/DDBJ whole genome shotgun (WGS) entry which is preliminary data.</text>
</comment>
<evidence type="ECO:0000313" key="7">
    <source>
        <dbReference type="Proteomes" id="UP001383192"/>
    </source>
</evidence>
<keyword evidence="3" id="KW-0949">S-adenosyl-L-methionine</keyword>
<evidence type="ECO:0000313" key="6">
    <source>
        <dbReference type="EMBL" id="KAK7047122.1"/>
    </source>
</evidence>
<dbReference type="InterPro" id="IPR012967">
    <property type="entry name" value="COMT_dimerisation"/>
</dbReference>
<dbReference type="Pfam" id="PF00891">
    <property type="entry name" value="Methyltransf_2"/>
    <property type="match status" value="1"/>
</dbReference>
<dbReference type="Gene3D" id="3.40.50.150">
    <property type="entry name" value="Vaccinia Virus protein VP39"/>
    <property type="match status" value="1"/>
</dbReference>
<dbReference type="InterPro" id="IPR001077">
    <property type="entry name" value="COMT_C"/>
</dbReference>
<evidence type="ECO:0008006" key="8">
    <source>
        <dbReference type="Google" id="ProtNLM"/>
    </source>
</evidence>
<dbReference type="PROSITE" id="PS51683">
    <property type="entry name" value="SAM_OMT_II"/>
    <property type="match status" value="1"/>
</dbReference>
<proteinExistence type="predicted"/>
<organism evidence="6 7">
    <name type="scientific">Paramarasmius palmivorus</name>
    <dbReference type="NCBI Taxonomy" id="297713"/>
    <lineage>
        <taxon>Eukaryota</taxon>
        <taxon>Fungi</taxon>
        <taxon>Dikarya</taxon>
        <taxon>Basidiomycota</taxon>
        <taxon>Agaricomycotina</taxon>
        <taxon>Agaricomycetes</taxon>
        <taxon>Agaricomycetidae</taxon>
        <taxon>Agaricales</taxon>
        <taxon>Marasmiineae</taxon>
        <taxon>Marasmiaceae</taxon>
        <taxon>Paramarasmius</taxon>
    </lineage>
</organism>
<gene>
    <name evidence="6" type="ORF">VNI00_006787</name>
</gene>
<dbReference type="GO" id="GO:0032259">
    <property type="term" value="P:methylation"/>
    <property type="evidence" value="ECO:0007669"/>
    <property type="project" value="UniProtKB-KW"/>
</dbReference>
<keyword evidence="1" id="KW-0489">Methyltransferase</keyword>
<protein>
    <recommendedName>
        <fullName evidence="8">S-adenosyl-L-methionine-dependent methyltransferase</fullName>
    </recommendedName>
</protein>
<evidence type="ECO:0000259" key="4">
    <source>
        <dbReference type="Pfam" id="PF00891"/>
    </source>
</evidence>
<evidence type="ECO:0000256" key="3">
    <source>
        <dbReference type="ARBA" id="ARBA00022691"/>
    </source>
</evidence>
<evidence type="ECO:0000256" key="2">
    <source>
        <dbReference type="ARBA" id="ARBA00022679"/>
    </source>
</evidence>
<evidence type="ECO:0000259" key="5">
    <source>
        <dbReference type="Pfam" id="PF08100"/>
    </source>
</evidence>
<dbReference type="AlphaFoldDB" id="A0AAW0DAI1"/>
<keyword evidence="2" id="KW-0808">Transferase</keyword>
<dbReference type="InterPro" id="IPR016461">
    <property type="entry name" value="COMT-like"/>
</dbReference>
<reference evidence="6 7" key="1">
    <citation type="submission" date="2024-01" db="EMBL/GenBank/DDBJ databases">
        <title>A draft genome for a cacao thread blight-causing isolate of Paramarasmius palmivorus.</title>
        <authorList>
            <person name="Baruah I.K."/>
            <person name="Bukari Y."/>
            <person name="Amoako-Attah I."/>
            <person name="Meinhardt L.W."/>
            <person name="Bailey B.A."/>
            <person name="Cohen S.P."/>
        </authorList>
    </citation>
    <scope>NUCLEOTIDE SEQUENCE [LARGE SCALE GENOMIC DNA]</scope>
    <source>
        <strain evidence="6 7">GH-12</strain>
    </source>
</reference>
<feature type="domain" description="O-methyltransferase C-terminal" evidence="4">
    <location>
        <begin position="265"/>
        <end position="456"/>
    </location>
</feature>
<accession>A0AAW0DAI1</accession>
<keyword evidence="7" id="KW-1185">Reference proteome</keyword>
<sequence>MASQSGNPTIDALLTLIQSSAQSAVAEYNKTGFGVPSPDSTKPHPLDSTSDVLALKKAIRVLEGACELLCTTLAQPMHTIANRTMPYEAPCLRLAVEMRIADVLEGLPGLHVNAIAAKTRLDPKKLGQILRLLATRGCFREVSENVFANNRLSLMLLSSNPVSATVLLNTNECLKAATMLPEAMQHMDYAFGDTVDRTAFSLSVRGAGQGNGDLSLFEWYKINVGIPWMPVIDATDSANSDEAKNWTGWSRITGSLSIVNNFPWNDLEPETTFCDIGSGVGTLTLSLAHAHRHIKVVLQDFPEVLVAAKAFWTAENPRSIEEGQVDFVQLNFLNEVPKTGQDIYYVRSIRTIALMKHVLHDWPDNDVISILQNVAKAMKSDGTSRLFIHDFVLKHVHTNEKVDTMAIGIECAPPPLLPNYGTGNIRHYNQDVNMLAMFNSRERTCEEYATLGEEAGLCLIKVWDFAETYLLEFKLISSTVISSETVR</sequence>
<dbReference type="CDD" id="cd02440">
    <property type="entry name" value="AdoMet_MTases"/>
    <property type="match status" value="1"/>
</dbReference>
<dbReference type="GO" id="GO:0008171">
    <property type="term" value="F:O-methyltransferase activity"/>
    <property type="evidence" value="ECO:0007669"/>
    <property type="project" value="InterPro"/>
</dbReference>
<dbReference type="EMBL" id="JAYKXP010000021">
    <property type="protein sequence ID" value="KAK7047122.1"/>
    <property type="molecule type" value="Genomic_DNA"/>
</dbReference>
<dbReference type="PANTHER" id="PTHR43712">
    <property type="entry name" value="PUTATIVE (AFU_ORTHOLOGUE AFUA_4G14580)-RELATED"/>
    <property type="match status" value="1"/>
</dbReference>
<dbReference type="InterPro" id="IPR036388">
    <property type="entry name" value="WH-like_DNA-bd_sf"/>
</dbReference>
<dbReference type="Gene3D" id="1.10.10.10">
    <property type="entry name" value="Winged helix-like DNA-binding domain superfamily/Winged helix DNA-binding domain"/>
    <property type="match status" value="1"/>
</dbReference>
<evidence type="ECO:0000256" key="1">
    <source>
        <dbReference type="ARBA" id="ARBA00022603"/>
    </source>
</evidence>
<feature type="domain" description="O-methyltransferase dimerisation" evidence="5">
    <location>
        <begin position="91"/>
        <end position="159"/>
    </location>
</feature>
<dbReference type="Proteomes" id="UP001383192">
    <property type="component" value="Unassembled WGS sequence"/>
</dbReference>
<dbReference type="SUPFAM" id="SSF46785">
    <property type="entry name" value="Winged helix' DNA-binding domain"/>
    <property type="match status" value="1"/>
</dbReference>
<name>A0AAW0DAI1_9AGAR</name>